<comment type="caution">
    <text evidence="8">The sequence shown here is derived from an EMBL/GenBank/DDBJ whole genome shotgun (WGS) entry which is preliminary data.</text>
</comment>
<keyword evidence="9" id="KW-1185">Reference proteome</keyword>
<dbReference type="EMBL" id="JAQGLA010000071">
    <property type="protein sequence ID" value="MDA3629577.1"/>
    <property type="molecule type" value="Genomic_DNA"/>
</dbReference>
<evidence type="ECO:0000256" key="2">
    <source>
        <dbReference type="ARBA" id="ARBA00008488"/>
    </source>
</evidence>
<name>A0ABT4V6J2_9PSEU</name>
<reference evidence="8 9" key="1">
    <citation type="submission" date="2022-11" db="EMBL/GenBank/DDBJ databases">
        <title>Draft genome sequence of Saccharopolyspora sp. WRP15-2 isolated from rhizosphere soils of wild rice in Thailand.</title>
        <authorList>
            <person name="Duangmal K."/>
            <person name="Kammanee S."/>
            <person name="Muangham S."/>
        </authorList>
    </citation>
    <scope>NUCLEOTIDE SEQUENCE [LARGE SCALE GENOMIC DNA]</scope>
    <source>
        <strain evidence="8 9">WRP15-2</strain>
    </source>
</reference>
<protein>
    <submittedName>
        <fullName evidence="8">Hemolysin III family protein</fullName>
    </submittedName>
</protein>
<keyword evidence="6 7" id="KW-0472">Membrane</keyword>
<dbReference type="Proteomes" id="UP001210380">
    <property type="component" value="Unassembled WGS sequence"/>
</dbReference>
<evidence type="ECO:0000256" key="5">
    <source>
        <dbReference type="ARBA" id="ARBA00022989"/>
    </source>
</evidence>
<evidence type="ECO:0000313" key="9">
    <source>
        <dbReference type="Proteomes" id="UP001210380"/>
    </source>
</evidence>
<comment type="similarity">
    <text evidence="2">Belongs to the UPF0073 (Hly-III) family.</text>
</comment>
<feature type="transmembrane region" description="Helical" evidence="7">
    <location>
        <begin position="91"/>
        <end position="109"/>
    </location>
</feature>
<comment type="subcellular location">
    <subcellularLocation>
        <location evidence="1">Cell membrane</location>
        <topology evidence="1">Multi-pass membrane protein</topology>
    </subcellularLocation>
</comment>
<evidence type="ECO:0000256" key="4">
    <source>
        <dbReference type="ARBA" id="ARBA00022692"/>
    </source>
</evidence>
<evidence type="ECO:0000256" key="1">
    <source>
        <dbReference type="ARBA" id="ARBA00004651"/>
    </source>
</evidence>
<dbReference type="NCBIfam" id="TIGR01065">
    <property type="entry name" value="hlyIII"/>
    <property type="match status" value="1"/>
</dbReference>
<accession>A0ABT4V6J2</accession>
<dbReference type="InterPro" id="IPR005744">
    <property type="entry name" value="Hy-lIII"/>
</dbReference>
<keyword evidence="5 7" id="KW-1133">Transmembrane helix</keyword>
<evidence type="ECO:0000313" key="8">
    <source>
        <dbReference type="EMBL" id="MDA3629577.1"/>
    </source>
</evidence>
<sequence length="230" mass="24808">MSEVLTTRRAYASVKPRMRGWIHLASVIGFSASGIVLITLAATTGRPTTTVAVALYTAGVLGLFGVSAVYHLITWRSERARTWMRRLDHSMIFLLIAGTYTPISLLALPQDTARIVLGVVWAGALGGMLLKLAWPHAPRWVGVPLYIALGWVAVFVLGDLLRTAGVAGLVLLLAGGVLYTLGALSYATRWPDPWPSTFGYHEVFHTAVTAAAICHHITVWLLLPITPATS</sequence>
<dbReference type="PANTHER" id="PTHR20855">
    <property type="entry name" value="ADIPOR/PROGESTIN RECEPTOR-RELATED"/>
    <property type="match status" value="1"/>
</dbReference>
<feature type="transmembrane region" description="Helical" evidence="7">
    <location>
        <begin position="140"/>
        <end position="158"/>
    </location>
</feature>
<feature type="transmembrane region" description="Helical" evidence="7">
    <location>
        <begin position="203"/>
        <end position="223"/>
    </location>
</feature>
<dbReference type="RefSeq" id="WP_270952603.1">
    <property type="nucleotide sequence ID" value="NZ_JAQGLA010000071.1"/>
</dbReference>
<evidence type="ECO:0000256" key="7">
    <source>
        <dbReference type="SAM" id="Phobius"/>
    </source>
</evidence>
<dbReference type="PANTHER" id="PTHR20855:SF3">
    <property type="entry name" value="LD03007P"/>
    <property type="match status" value="1"/>
</dbReference>
<organism evidence="8 9">
    <name type="scientific">Saccharopolyspora oryzae</name>
    <dbReference type="NCBI Taxonomy" id="2997343"/>
    <lineage>
        <taxon>Bacteria</taxon>
        <taxon>Bacillati</taxon>
        <taxon>Actinomycetota</taxon>
        <taxon>Actinomycetes</taxon>
        <taxon>Pseudonocardiales</taxon>
        <taxon>Pseudonocardiaceae</taxon>
        <taxon>Saccharopolyspora</taxon>
    </lineage>
</organism>
<proteinExistence type="inferred from homology"/>
<keyword evidence="4 7" id="KW-0812">Transmembrane</keyword>
<feature type="transmembrane region" description="Helical" evidence="7">
    <location>
        <begin position="164"/>
        <end position="182"/>
    </location>
</feature>
<dbReference type="Pfam" id="PF03006">
    <property type="entry name" value="HlyIII"/>
    <property type="match status" value="1"/>
</dbReference>
<evidence type="ECO:0000256" key="6">
    <source>
        <dbReference type="ARBA" id="ARBA00023136"/>
    </source>
</evidence>
<keyword evidence="3" id="KW-1003">Cell membrane</keyword>
<feature type="transmembrane region" description="Helical" evidence="7">
    <location>
        <begin position="21"/>
        <end position="43"/>
    </location>
</feature>
<dbReference type="InterPro" id="IPR004254">
    <property type="entry name" value="AdipoR/HlyIII-related"/>
</dbReference>
<evidence type="ECO:0000256" key="3">
    <source>
        <dbReference type="ARBA" id="ARBA00022475"/>
    </source>
</evidence>
<feature type="transmembrane region" description="Helical" evidence="7">
    <location>
        <begin position="49"/>
        <end position="70"/>
    </location>
</feature>
<gene>
    <name evidence="8" type="ORF">OU415_29400</name>
</gene>